<dbReference type="GO" id="GO:0015074">
    <property type="term" value="P:DNA integration"/>
    <property type="evidence" value="ECO:0007669"/>
    <property type="project" value="InterPro"/>
</dbReference>
<dbReference type="Gene3D" id="1.10.10.10">
    <property type="entry name" value="Winged helix-like DNA-binding domain superfamily/Winged helix DNA-binding domain"/>
    <property type="match status" value="1"/>
</dbReference>
<dbReference type="PROSITE" id="PS50532">
    <property type="entry name" value="HTH_IS408"/>
    <property type="match status" value="1"/>
</dbReference>
<dbReference type="PANTHER" id="PTHR35004">
    <property type="entry name" value="TRANSPOSASE RV3428C-RELATED"/>
    <property type="match status" value="1"/>
</dbReference>
<comment type="similarity">
    <text evidence="1">Belongs to the transposase IS21/IS408/IS1162 family.</text>
</comment>
<evidence type="ECO:0000259" key="2">
    <source>
        <dbReference type="PROSITE" id="PS50532"/>
    </source>
</evidence>
<feature type="domain" description="Integrase catalytic" evidence="3">
    <location>
        <begin position="130"/>
        <end position="310"/>
    </location>
</feature>
<name>A0A806KR97_9BACT</name>
<reference evidence="4" key="1">
    <citation type="submission" date="2012-03" db="EMBL/GenBank/DDBJ databases">
        <title>Functional metagenomics reveals considerable lignocellulase gene clusters in the gut microbiome of a wood-feeding higher termite.</title>
        <authorList>
            <person name="Liu N."/>
        </authorList>
    </citation>
    <scope>NUCLEOTIDE SEQUENCE</scope>
</reference>
<evidence type="ECO:0000259" key="3">
    <source>
        <dbReference type="PROSITE" id="PS50994"/>
    </source>
</evidence>
<evidence type="ECO:0000256" key="1">
    <source>
        <dbReference type="ARBA" id="ARBA00009277"/>
    </source>
</evidence>
<dbReference type="Gene3D" id="3.30.420.10">
    <property type="entry name" value="Ribonuclease H-like superfamily/Ribonuclease H"/>
    <property type="match status" value="1"/>
</dbReference>
<dbReference type="NCBIfam" id="NF033546">
    <property type="entry name" value="transpos_IS21"/>
    <property type="match status" value="1"/>
</dbReference>
<dbReference type="AlphaFoldDB" id="A0A806KR97"/>
<dbReference type="GO" id="GO:0003676">
    <property type="term" value="F:nucleic acid binding"/>
    <property type="evidence" value="ECO:0007669"/>
    <property type="project" value="InterPro"/>
</dbReference>
<dbReference type="InterPro" id="IPR036388">
    <property type="entry name" value="WH-like_DNA-bd_sf"/>
</dbReference>
<dbReference type="InterPro" id="IPR001584">
    <property type="entry name" value="Integrase_cat-core"/>
</dbReference>
<dbReference type="InterPro" id="IPR054353">
    <property type="entry name" value="IstA-like_C"/>
</dbReference>
<organism evidence="4">
    <name type="scientific">uncultured bacterium contig00062</name>
    <dbReference type="NCBI Taxonomy" id="1181545"/>
    <lineage>
        <taxon>Bacteria</taxon>
        <taxon>environmental samples</taxon>
    </lineage>
</organism>
<dbReference type="Pfam" id="PF22483">
    <property type="entry name" value="Mu-transpos_C_2"/>
    <property type="match status" value="1"/>
</dbReference>
<dbReference type="InterPro" id="IPR012337">
    <property type="entry name" value="RNaseH-like_sf"/>
</dbReference>
<proteinExistence type="inferred from homology"/>
<feature type="domain" description="HTH IS408-type" evidence="2">
    <location>
        <begin position="4"/>
        <end position="82"/>
    </location>
</feature>
<sequence length="519" mass="59469">MTKYREILRLYSQGISSRNIAASLKCSRNTVKTVIAKASEEGIAWPLPDKMTDRVLEQTIFGKRSKNQKCKMPDLEYIHHELAKNGVTLTLLWKEYFEQCRMENSRPLMYSTFCFQYQQFAAKHKATLHVEHKPGERMEVDWAGDTAFIQDNITGKQIPVYVFVAVLPCSGYAYAEGFLNRSLESWITAHVHAYQFFGGATRLLIPDNLKTGVAKADWYSPVINKTYHEMAEFYGTAIIPTGVRKPKEKASVERAVGVISTWIIAALRNRQFFSLWELNEAMGQKLADLNRKPFQKKPGSRESAFAEELPFLSPLPAKPFELATWKIATVQLNYHIAADKMNYSVPYEYIKHKVDVRLTQHMVEIFYKGKRIASHRRLYGHSGQYSTNVEHMPEKHRQYAQWNAERFIRWAGDIGPNTEKAVKAIIASRKVEEQSYKTCLALLKLADTYSAARLEAACEKALRYHSCPGFRSINTILKTGSDKRAKDILREPLEKPEKDTSQFAFTRGKVYYGGQNDGE</sequence>
<dbReference type="InterPro" id="IPR036397">
    <property type="entry name" value="RNaseH_sf"/>
</dbReference>
<dbReference type="PROSITE" id="PS50994">
    <property type="entry name" value="INTEGRASE"/>
    <property type="match status" value="1"/>
</dbReference>
<dbReference type="InterPro" id="IPR017895">
    <property type="entry name" value="HTH_IS408/IS1162_type"/>
</dbReference>
<dbReference type="PANTHER" id="PTHR35004:SF8">
    <property type="entry name" value="TRANSPOSASE RV3428C-RELATED"/>
    <property type="match status" value="1"/>
</dbReference>
<dbReference type="EMBL" id="JQ844236">
    <property type="protein sequence ID" value="AGS53539.1"/>
    <property type="molecule type" value="Genomic_DNA"/>
</dbReference>
<evidence type="ECO:0000313" key="4">
    <source>
        <dbReference type="EMBL" id="AGS53539.1"/>
    </source>
</evidence>
<protein>
    <submittedName>
        <fullName evidence="4">Mobile element protein</fullName>
    </submittedName>
</protein>
<dbReference type="SUPFAM" id="SSF53098">
    <property type="entry name" value="Ribonuclease H-like"/>
    <property type="match status" value="1"/>
</dbReference>
<accession>A0A806KR97</accession>